<evidence type="ECO:0000313" key="8">
    <source>
        <dbReference type="EMBL" id="HIX56885.1"/>
    </source>
</evidence>
<reference evidence="8" key="2">
    <citation type="submission" date="2021-04" db="EMBL/GenBank/DDBJ databases">
        <authorList>
            <person name="Gilroy R."/>
        </authorList>
    </citation>
    <scope>NUCLEOTIDE SEQUENCE</scope>
    <source>
        <strain evidence="8">USASDec5-558</strain>
    </source>
</reference>
<keyword evidence="2 4" id="KW-0807">Transducer</keyword>
<feature type="region of interest" description="Disordered" evidence="5">
    <location>
        <begin position="606"/>
        <end position="626"/>
    </location>
</feature>
<dbReference type="PROSITE" id="PS50111">
    <property type="entry name" value="CHEMOTAXIS_TRANSDUC_2"/>
    <property type="match status" value="1"/>
</dbReference>
<dbReference type="PANTHER" id="PTHR32089:SF70">
    <property type="entry name" value="ENERGY TAXIS MODULATING METHYL ACCEPTING SENSORY TRANSDUCER"/>
    <property type="match status" value="1"/>
</dbReference>
<dbReference type="GO" id="GO:0016020">
    <property type="term" value="C:membrane"/>
    <property type="evidence" value="ECO:0007669"/>
    <property type="project" value="UniProtKB-SubCell"/>
</dbReference>
<comment type="similarity">
    <text evidence="3">Belongs to the methyl-accepting chemotaxis (MCP) protein family.</text>
</comment>
<dbReference type="GO" id="GO:0006935">
    <property type="term" value="P:chemotaxis"/>
    <property type="evidence" value="ECO:0007669"/>
    <property type="project" value="InterPro"/>
</dbReference>
<dbReference type="Pfam" id="PF00015">
    <property type="entry name" value="MCPsignal"/>
    <property type="match status" value="1"/>
</dbReference>
<comment type="subcellular location">
    <subcellularLocation>
        <location evidence="1">Membrane</location>
    </subcellularLocation>
</comment>
<keyword evidence="6" id="KW-1133">Transmembrane helix</keyword>
<sequence length="626" mass="68450">MKTKASAPINATAQPQSASQDIGSAKLDRDPAVELARPHMPFFSSLCKLRFRDMSIVHRLYMCVGITFFLFFVATFVVFFMTQSQVNSMDDTRTDLSSVLRHSERISSGVISLETAVHEMIQENKQGSLAEAGVTSALQSLHTDFNNLTRSVEALQNGQLKQKLQSSLPNLRTLLQHMERSSHEILALYLTNPEQAARVAYEQSSSYSTPALYHVRQVNNEINARVMERQNATNTVMRWIQYMLFIGLGISLCVIILTNITIRHSLRHDTGVLLKRLLAMAKGDLRSQVGLHAKDEIGSIGRLVDYVVDNTNVTLQVMQNDVDKLYEMVNTNRKSIDATNEAISVQRNTAQNVAEATAQMESSVEKVTEFARSTLNEVKSAEEASDTCRRTMQDNITTTHTLSDRLRASSEAINKIHMMSSQIESIVKTIADIADQTNLLALNATIESARAGESGRGFAIVAEEVRELAIKTAKSTQEVSNTISLLEQAVTNSVNVMAACEGEMDNSLQQSSRANSSIEEIMGIIATISDMSEQIVQSCQQQTSAASEINQSIAHISRLAEDSYDQMSELQSNMHTLNDLATNQAQVLGKFQLKAVNTAASSSDANTAASAASAANAASAGGDHSA</sequence>
<protein>
    <submittedName>
        <fullName evidence="8">Methyl-accepting chemotaxis protein</fullName>
    </submittedName>
</protein>
<dbReference type="InterPro" id="IPR004090">
    <property type="entry name" value="Chemotax_Me-accpt_rcpt"/>
</dbReference>
<dbReference type="GO" id="GO:0004888">
    <property type="term" value="F:transmembrane signaling receptor activity"/>
    <property type="evidence" value="ECO:0007669"/>
    <property type="project" value="InterPro"/>
</dbReference>
<proteinExistence type="inferred from homology"/>
<keyword evidence="6" id="KW-0812">Transmembrane</keyword>
<organism evidence="8 9">
    <name type="scientific">Candidatus Anaerobiospirillum pullistercoris</name>
    <dbReference type="NCBI Taxonomy" id="2838452"/>
    <lineage>
        <taxon>Bacteria</taxon>
        <taxon>Pseudomonadati</taxon>
        <taxon>Pseudomonadota</taxon>
        <taxon>Gammaproteobacteria</taxon>
        <taxon>Aeromonadales</taxon>
        <taxon>Succinivibrionaceae</taxon>
        <taxon>Anaerobiospirillum</taxon>
    </lineage>
</organism>
<dbReference type="SUPFAM" id="SSF58104">
    <property type="entry name" value="Methyl-accepting chemotaxis protein (MCP) signaling domain"/>
    <property type="match status" value="1"/>
</dbReference>
<feature type="compositionally biased region" description="Polar residues" evidence="5">
    <location>
        <begin position="9"/>
        <end position="22"/>
    </location>
</feature>
<evidence type="ECO:0000256" key="2">
    <source>
        <dbReference type="ARBA" id="ARBA00023224"/>
    </source>
</evidence>
<dbReference type="FunFam" id="1.10.287.950:FF:000001">
    <property type="entry name" value="Methyl-accepting chemotaxis sensory transducer"/>
    <property type="match status" value="1"/>
</dbReference>
<evidence type="ECO:0000259" key="7">
    <source>
        <dbReference type="PROSITE" id="PS50111"/>
    </source>
</evidence>
<dbReference type="EMBL" id="DXEV01000102">
    <property type="protein sequence ID" value="HIX56885.1"/>
    <property type="molecule type" value="Genomic_DNA"/>
</dbReference>
<reference evidence="8" key="1">
    <citation type="journal article" date="2021" name="PeerJ">
        <title>Extensive microbial diversity within the chicken gut microbiome revealed by metagenomics and culture.</title>
        <authorList>
            <person name="Gilroy R."/>
            <person name="Ravi A."/>
            <person name="Getino M."/>
            <person name="Pursley I."/>
            <person name="Horton D.L."/>
            <person name="Alikhan N.F."/>
            <person name="Baker D."/>
            <person name="Gharbi K."/>
            <person name="Hall N."/>
            <person name="Watson M."/>
            <person name="Adriaenssens E.M."/>
            <person name="Foster-Nyarko E."/>
            <person name="Jarju S."/>
            <person name="Secka A."/>
            <person name="Antonio M."/>
            <person name="Oren A."/>
            <person name="Chaudhuri R.R."/>
            <person name="La Ragione R."/>
            <person name="Hildebrand F."/>
            <person name="Pallen M.J."/>
        </authorList>
    </citation>
    <scope>NUCLEOTIDE SEQUENCE</scope>
    <source>
        <strain evidence="8">USASDec5-558</strain>
    </source>
</reference>
<dbReference type="PRINTS" id="PR00260">
    <property type="entry name" value="CHEMTRNSDUCR"/>
</dbReference>
<dbReference type="Proteomes" id="UP000886829">
    <property type="component" value="Unassembled WGS sequence"/>
</dbReference>
<evidence type="ECO:0000256" key="3">
    <source>
        <dbReference type="ARBA" id="ARBA00029447"/>
    </source>
</evidence>
<dbReference type="SMART" id="SM00283">
    <property type="entry name" value="MA"/>
    <property type="match status" value="1"/>
</dbReference>
<comment type="caution">
    <text evidence="8">The sequence shown here is derived from an EMBL/GenBank/DDBJ whole genome shotgun (WGS) entry which is preliminary data.</text>
</comment>
<dbReference type="AlphaFoldDB" id="A0A9D1WCY6"/>
<evidence type="ECO:0000256" key="4">
    <source>
        <dbReference type="PROSITE-ProRule" id="PRU00284"/>
    </source>
</evidence>
<evidence type="ECO:0000313" key="9">
    <source>
        <dbReference type="Proteomes" id="UP000886829"/>
    </source>
</evidence>
<evidence type="ECO:0000256" key="5">
    <source>
        <dbReference type="SAM" id="MobiDB-lite"/>
    </source>
</evidence>
<feature type="region of interest" description="Disordered" evidence="5">
    <location>
        <begin position="1"/>
        <end position="23"/>
    </location>
</feature>
<accession>A0A9D1WCY6</accession>
<dbReference type="PANTHER" id="PTHR32089">
    <property type="entry name" value="METHYL-ACCEPTING CHEMOTAXIS PROTEIN MCPB"/>
    <property type="match status" value="1"/>
</dbReference>
<name>A0A9D1WCY6_9GAMM</name>
<feature type="domain" description="Methyl-accepting transducer" evidence="7">
    <location>
        <begin position="321"/>
        <end position="557"/>
    </location>
</feature>
<dbReference type="GO" id="GO:0007165">
    <property type="term" value="P:signal transduction"/>
    <property type="evidence" value="ECO:0007669"/>
    <property type="project" value="UniProtKB-KW"/>
</dbReference>
<evidence type="ECO:0000256" key="6">
    <source>
        <dbReference type="SAM" id="Phobius"/>
    </source>
</evidence>
<dbReference type="Gene3D" id="1.10.287.950">
    <property type="entry name" value="Methyl-accepting chemotaxis protein"/>
    <property type="match status" value="1"/>
</dbReference>
<feature type="transmembrane region" description="Helical" evidence="6">
    <location>
        <begin position="60"/>
        <end position="81"/>
    </location>
</feature>
<keyword evidence="6" id="KW-0472">Membrane</keyword>
<gene>
    <name evidence="8" type="ORF">H9850_05380</name>
</gene>
<evidence type="ECO:0000256" key="1">
    <source>
        <dbReference type="ARBA" id="ARBA00004370"/>
    </source>
</evidence>
<feature type="transmembrane region" description="Helical" evidence="6">
    <location>
        <begin position="239"/>
        <end position="260"/>
    </location>
</feature>
<dbReference type="InterPro" id="IPR004089">
    <property type="entry name" value="MCPsignal_dom"/>
</dbReference>